<protein>
    <recommendedName>
        <fullName evidence="2">T6SS Phospholipase effector Tle1-like catalytic domain-containing protein</fullName>
    </recommendedName>
</protein>
<keyword evidence="4" id="KW-1185">Reference proteome</keyword>
<dbReference type="STRING" id="1160509.A0A3N4I529"/>
<evidence type="ECO:0000256" key="1">
    <source>
        <dbReference type="SAM" id="MobiDB-lite"/>
    </source>
</evidence>
<dbReference type="PANTHER" id="PTHR33840:SF1">
    <property type="entry name" value="TLE1 PHOSPHOLIPASE DOMAIN-CONTAINING PROTEIN"/>
    <property type="match status" value="1"/>
</dbReference>
<dbReference type="InterPro" id="IPR029058">
    <property type="entry name" value="AB_hydrolase_fold"/>
</dbReference>
<dbReference type="InterPro" id="IPR018712">
    <property type="entry name" value="Tle1-like_cat"/>
</dbReference>
<dbReference type="Proteomes" id="UP000275078">
    <property type="component" value="Unassembled WGS sequence"/>
</dbReference>
<dbReference type="Pfam" id="PF09994">
    <property type="entry name" value="T6SS_Tle1-like_cat"/>
    <property type="match status" value="1"/>
</dbReference>
<dbReference type="SUPFAM" id="SSF53474">
    <property type="entry name" value="alpha/beta-Hydrolases"/>
    <property type="match status" value="1"/>
</dbReference>
<feature type="domain" description="T6SS Phospholipase effector Tle1-like catalytic" evidence="2">
    <location>
        <begin position="20"/>
        <end position="322"/>
    </location>
</feature>
<dbReference type="PANTHER" id="PTHR33840">
    <property type="match status" value="1"/>
</dbReference>
<dbReference type="OrthoDB" id="3057168at2759"/>
<feature type="region of interest" description="Disordered" evidence="1">
    <location>
        <begin position="712"/>
        <end position="761"/>
    </location>
</feature>
<reference evidence="3 4" key="1">
    <citation type="journal article" date="2018" name="Nat. Ecol. Evol.">
        <title>Pezizomycetes genomes reveal the molecular basis of ectomycorrhizal truffle lifestyle.</title>
        <authorList>
            <person name="Murat C."/>
            <person name="Payen T."/>
            <person name="Noel B."/>
            <person name="Kuo A."/>
            <person name="Morin E."/>
            <person name="Chen J."/>
            <person name="Kohler A."/>
            <person name="Krizsan K."/>
            <person name="Balestrini R."/>
            <person name="Da Silva C."/>
            <person name="Montanini B."/>
            <person name="Hainaut M."/>
            <person name="Levati E."/>
            <person name="Barry K.W."/>
            <person name="Belfiori B."/>
            <person name="Cichocki N."/>
            <person name="Clum A."/>
            <person name="Dockter R.B."/>
            <person name="Fauchery L."/>
            <person name="Guy J."/>
            <person name="Iotti M."/>
            <person name="Le Tacon F."/>
            <person name="Lindquist E.A."/>
            <person name="Lipzen A."/>
            <person name="Malagnac F."/>
            <person name="Mello A."/>
            <person name="Molinier V."/>
            <person name="Miyauchi S."/>
            <person name="Poulain J."/>
            <person name="Riccioni C."/>
            <person name="Rubini A."/>
            <person name="Sitrit Y."/>
            <person name="Splivallo R."/>
            <person name="Traeger S."/>
            <person name="Wang M."/>
            <person name="Zifcakova L."/>
            <person name="Wipf D."/>
            <person name="Zambonelli A."/>
            <person name="Paolocci F."/>
            <person name="Nowrousian M."/>
            <person name="Ottonello S."/>
            <person name="Baldrian P."/>
            <person name="Spatafora J.W."/>
            <person name="Henrissat B."/>
            <person name="Nagy L.G."/>
            <person name="Aury J.M."/>
            <person name="Wincker P."/>
            <person name="Grigoriev I.V."/>
            <person name="Bonfante P."/>
            <person name="Martin F.M."/>
        </authorList>
    </citation>
    <scope>NUCLEOTIDE SEQUENCE [LARGE SCALE GENOMIC DNA]</scope>
    <source>
        <strain evidence="3 4">RN42</strain>
    </source>
</reference>
<evidence type="ECO:0000313" key="3">
    <source>
        <dbReference type="EMBL" id="RPA80567.1"/>
    </source>
</evidence>
<gene>
    <name evidence="3" type="ORF">BJ508DRAFT_415372</name>
</gene>
<dbReference type="EMBL" id="ML119687">
    <property type="protein sequence ID" value="RPA80567.1"/>
    <property type="molecule type" value="Genomic_DNA"/>
</dbReference>
<dbReference type="AlphaFoldDB" id="A0A3N4I529"/>
<evidence type="ECO:0000313" key="4">
    <source>
        <dbReference type="Proteomes" id="UP000275078"/>
    </source>
</evidence>
<sequence length="831" mass="96192">MASFPTTTNSDLPRVEGNQKRIILLCDGTGNSCSRRNERATNVKRFLDIITPTFKGERSTCTDATHEKDTITKRCRVCKTVPFVGQQVVYYQSGVGTGTDMGDLSLNYSKGTGSGINDNILDAYCWLATNYTYGDEIFIFGFSRGAFTARVVANLVVQLGLFHKNRMYMLQKAWAQYTKNDANWDYFKTQLWEKHYQFTRPVSIRVLGVWDTVGAVGMPDYMPAWANSQQFHQSNVLNGIDFVFHALALDEYRRTFGPTMFYLPDVKKKREYRNMRTGMVESFGDTHTFLKQCWFAGAHSNVRGSYPSEHIADVSLAWMIDQCCIYGHLLSFDTTALYLIVERHHNPSRNISNLYKDAPTTYRGWGAGPIYNSFNSSSESKLGVGFITYQYRAPGIYPPSKHPGPTGIWTPKPADQITWKDYEDSVSGKVWNTVYDASSIVGTYLGWGIKKVKQVFSDQEVQEREEREYNRKFAQIQDNSATAVLAQPLREEPTDKEYVPPYGRQYCERNECCHPARRGRYLRVPLQIPKQDGTAMTVQFPLFESERRFATCETMHGTVFARYKRVADINNCVDEKERQINLHEALYRECSTKPLGIWEWDPAALFPFKWEEGEQGRPMEGGFPAKYGRYRREEIFPGGPVIWTGKCPFSKLYFEMLEEPDSHYAALGDLKETRVLNNLCRTETDQRYWSLRRLQVDDMMLRLNNKGIGGKKNELHMPLFQQNEPRLRRRSSTGTLEAHPVQSDSPLTPPPSRSWKEESLTDEQLEERYMDSLYLEDDFDVKHEETLRKARFERWNEIKSCKEKFDRYKSSLNFSRSIEGEYRRIYEKACV</sequence>
<name>A0A3N4I529_ASCIM</name>
<proteinExistence type="predicted"/>
<accession>A0A3N4I529</accession>
<evidence type="ECO:0000259" key="2">
    <source>
        <dbReference type="Pfam" id="PF09994"/>
    </source>
</evidence>
<organism evidence="3 4">
    <name type="scientific">Ascobolus immersus RN42</name>
    <dbReference type="NCBI Taxonomy" id="1160509"/>
    <lineage>
        <taxon>Eukaryota</taxon>
        <taxon>Fungi</taxon>
        <taxon>Dikarya</taxon>
        <taxon>Ascomycota</taxon>
        <taxon>Pezizomycotina</taxon>
        <taxon>Pezizomycetes</taxon>
        <taxon>Pezizales</taxon>
        <taxon>Ascobolaceae</taxon>
        <taxon>Ascobolus</taxon>
    </lineage>
</organism>